<accession>A0ABD3SIZ8</accession>
<dbReference type="EMBL" id="JBJXBP010000006">
    <property type="protein sequence ID" value="KAL3824504.1"/>
    <property type="molecule type" value="Genomic_DNA"/>
</dbReference>
<dbReference type="PANTHER" id="PTHR31009">
    <property type="entry name" value="S-ADENOSYL-L-METHIONINE:CARBOXYL METHYLTRANSFERASE FAMILY PROTEIN"/>
    <property type="match status" value="1"/>
</dbReference>
<feature type="region of interest" description="Disordered" evidence="2">
    <location>
        <begin position="292"/>
        <end position="314"/>
    </location>
</feature>
<organism evidence="3 4">
    <name type="scientific">Penstemon smallii</name>
    <dbReference type="NCBI Taxonomy" id="265156"/>
    <lineage>
        <taxon>Eukaryota</taxon>
        <taxon>Viridiplantae</taxon>
        <taxon>Streptophyta</taxon>
        <taxon>Embryophyta</taxon>
        <taxon>Tracheophyta</taxon>
        <taxon>Spermatophyta</taxon>
        <taxon>Magnoliopsida</taxon>
        <taxon>eudicotyledons</taxon>
        <taxon>Gunneridae</taxon>
        <taxon>Pentapetalae</taxon>
        <taxon>asterids</taxon>
        <taxon>lamiids</taxon>
        <taxon>Lamiales</taxon>
        <taxon>Plantaginaceae</taxon>
        <taxon>Cheloneae</taxon>
        <taxon>Penstemon</taxon>
    </lineage>
</organism>
<evidence type="ECO:0000256" key="2">
    <source>
        <dbReference type="SAM" id="MobiDB-lite"/>
    </source>
</evidence>
<evidence type="ECO:0008006" key="5">
    <source>
        <dbReference type="Google" id="ProtNLM"/>
    </source>
</evidence>
<evidence type="ECO:0000313" key="3">
    <source>
        <dbReference type="EMBL" id="KAL3824504.1"/>
    </source>
</evidence>
<dbReference type="InterPro" id="IPR005299">
    <property type="entry name" value="MeTrfase_7"/>
</dbReference>
<dbReference type="Pfam" id="PF03492">
    <property type="entry name" value="Methyltransf_7"/>
    <property type="match status" value="2"/>
</dbReference>
<dbReference type="Gene3D" id="3.40.50.150">
    <property type="entry name" value="Vaccinia Virus protein VP39"/>
    <property type="match status" value="1"/>
</dbReference>
<sequence length="314" mass="35824">MNRIMRGVVDVARALIEEEIAKKLDIKQLIITSGVINSNTFCIADFGCSTGHNSLISCNKKLFPAPADFQVFFNDQVVNDFNTLFKSLPPERPYHAAGLPGTFHGRLLPKKSLHFAYSSCALHWLSETKDYANHQFAKDIQSFLEARADEVVDGGLMALLVPALPNHFNINSESAGYTYQTAMRVKEKKFPFAKYSIRLKKKRTFKTFTHKTQNVGKDHLCIQNRLQHKLGHQYRTIIIFVEQFFYFLPNDLKIYSTKFYYTSVPFVHILIIHTRLSTFSFTLPLLMPTATPPQLGSSHGGCRHQTTQSSQRRT</sequence>
<evidence type="ECO:0000256" key="1">
    <source>
        <dbReference type="ARBA" id="ARBA00007967"/>
    </source>
</evidence>
<name>A0ABD3SIZ8_9LAMI</name>
<evidence type="ECO:0000313" key="4">
    <source>
        <dbReference type="Proteomes" id="UP001634393"/>
    </source>
</evidence>
<dbReference type="AlphaFoldDB" id="A0ABD3SIZ8"/>
<reference evidence="3 4" key="1">
    <citation type="submission" date="2024-12" db="EMBL/GenBank/DDBJ databases">
        <title>The unique morphological basis and parallel evolutionary history of personate flowers in Penstemon.</title>
        <authorList>
            <person name="Depatie T.H."/>
            <person name="Wessinger C.A."/>
        </authorList>
    </citation>
    <scope>NUCLEOTIDE SEQUENCE [LARGE SCALE GENOMIC DNA]</scope>
    <source>
        <strain evidence="3">WTNN_2</strain>
        <tissue evidence="3">Leaf</tissue>
    </source>
</reference>
<comment type="caution">
    <text evidence="3">The sequence shown here is derived from an EMBL/GenBank/DDBJ whole genome shotgun (WGS) entry which is preliminary data.</text>
</comment>
<proteinExistence type="inferred from homology"/>
<feature type="compositionally biased region" description="Polar residues" evidence="2">
    <location>
        <begin position="304"/>
        <end position="314"/>
    </location>
</feature>
<dbReference type="Proteomes" id="UP001634393">
    <property type="component" value="Unassembled WGS sequence"/>
</dbReference>
<dbReference type="SUPFAM" id="SSF53335">
    <property type="entry name" value="S-adenosyl-L-methionine-dependent methyltransferases"/>
    <property type="match status" value="1"/>
</dbReference>
<keyword evidence="4" id="KW-1185">Reference proteome</keyword>
<protein>
    <recommendedName>
        <fullName evidence="5">S-adenosylmethionine-dependent methyltransferase</fullName>
    </recommendedName>
</protein>
<gene>
    <name evidence="3" type="ORF">ACJIZ3_020533</name>
</gene>
<dbReference type="InterPro" id="IPR029063">
    <property type="entry name" value="SAM-dependent_MTases_sf"/>
</dbReference>
<comment type="similarity">
    <text evidence="1">Belongs to the methyltransferase superfamily. Type-7 methyltransferase family.</text>
</comment>